<dbReference type="Pfam" id="PF01648">
    <property type="entry name" value="ACPS"/>
    <property type="match status" value="1"/>
</dbReference>
<feature type="domain" description="4'-phosphopantetheinyl transferase" evidence="2">
    <location>
        <begin position="75"/>
        <end position="132"/>
    </location>
</feature>
<dbReference type="STRING" id="416873.SAMN04487951_104130"/>
<protein>
    <submittedName>
        <fullName evidence="3">4'-phosphopantetheinyl transferase superfamily protein</fullName>
    </submittedName>
</protein>
<gene>
    <name evidence="3" type="ORF">SAMN04487951_104130</name>
</gene>
<dbReference type="Gene3D" id="3.90.470.20">
    <property type="entry name" value="4'-phosphopantetheinyl transferase domain"/>
    <property type="match status" value="2"/>
</dbReference>
<dbReference type="AlphaFoldDB" id="A0A1H0AJE1"/>
<dbReference type="InterPro" id="IPR008278">
    <property type="entry name" value="4-PPantetheinyl_Trfase_dom"/>
</dbReference>
<dbReference type="GO" id="GO:0000287">
    <property type="term" value="F:magnesium ion binding"/>
    <property type="evidence" value="ECO:0007669"/>
    <property type="project" value="InterPro"/>
</dbReference>
<dbReference type="GO" id="GO:0008897">
    <property type="term" value="F:holo-[acyl-carrier-protein] synthase activity"/>
    <property type="evidence" value="ECO:0007669"/>
    <property type="project" value="InterPro"/>
</dbReference>
<evidence type="ECO:0000256" key="1">
    <source>
        <dbReference type="ARBA" id="ARBA00022679"/>
    </source>
</evidence>
<keyword evidence="1 3" id="KW-0808">Transferase</keyword>
<proteinExistence type="predicted"/>
<organism evidence="3 4">
    <name type="scientific">Vreelandella arcis</name>
    <dbReference type="NCBI Taxonomy" id="416873"/>
    <lineage>
        <taxon>Bacteria</taxon>
        <taxon>Pseudomonadati</taxon>
        <taxon>Pseudomonadota</taxon>
        <taxon>Gammaproteobacteria</taxon>
        <taxon>Oceanospirillales</taxon>
        <taxon>Halomonadaceae</taxon>
        <taxon>Vreelandella</taxon>
    </lineage>
</organism>
<evidence type="ECO:0000313" key="3">
    <source>
        <dbReference type="EMBL" id="SDN33481.1"/>
    </source>
</evidence>
<accession>A0A1H0AJE1</accession>
<reference evidence="4" key="1">
    <citation type="submission" date="2016-10" db="EMBL/GenBank/DDBJ databases">
        <authorList>
            <person name="Varghese N."/>
            <person name="Submissions S."/>
        </authorList>
    </citation>
    <scope>NUCLEOTIDE SEQUENCE [LARGE SCALE GENOMIC DNA]</scope>
    <source>
        <strain evidence="4">CGMCC 1.6494</strain>
    </source>
</reference>
<sequence>MVMAQAPAGSSGACLSQLGRELLSQLAAARGFPCPVGEWSPRGCGEPRHPALLPPWRACLSHRGLRVIAGIATVPVGIDIEQARSRHRDRLSGLVACLPEADIRREILASAAPLNMFYRAWTLHEALFKLDSLCGKTPSHVLDTHLSRLLPGGGTHAWRWQHGDWTISICCQYRSLRIRSLPKLSVRTSDGLLNSPPTGQ</sequence>
<keyword evidence="4" id="KW-1185">Reference proteome</keyword>
<dbReference type="Proteomes" id="UP000199677">
    <property type="component" value="Unassembled WGS sequence"/>
</dbReference>
<dbReference type="InterPro" id="IPR037143">
    <property type="entry name" value="4-PPantetheinyl_Trfase_dom_sf"/>
</dbReference>
<dbReference type="SUPFAM" id="SSF56214">
    <property type="entry name" value="4'-phosphopantetheinyl transferase"/>
    <property type="match status" value="1"/>
</dbReference>
<evidence type="ECO:0000313" key="4">
    <source>
        <dbReference type="Proteomes" id="UP000199677"/>
    </source>
</evidence>
<name>A0A1H0AJE1_9GAMM</name>
<evidence type="ECO:0000259" key="2">
    <source>
        <dbReference type="Pfam" id="PF01648"/>
    </source>
</evidence>
<dbReference type="EMBL" id="FNII01000004">
    <property type="protein sequence ID" value="SDN33481.1"/>
    <property type="molecule type" value="Genomic_DNA"/>
</dbReference>